<comment type="caution">
    <text evidence="3">The sequence shown here is derived from an EMBL/GenBank/DDBJ whole genome shotgun (WGS) entry which is preliminary data.</text>
</comment>
<dbReference type="AlphaFoldDB" id="A0A916SCP7"/>
<protein>
    <recommendedName>
        <fullName evidence="5">LPXTG cell wall anchor domain-containing protein</fullName>
    </recommendedName>
</protein>
<feature type="transmembrane region" description="Helical" evidence="2">
    <location>
        <begin position="328"/>
        <end position="348"/>
    </location>
</feature>
<dbReference type="RefSeq" id="WP_188509075.1">
    <property type="nucleotide sequence ID" value="NZ_BMGB01000001.1"/>
</dbReference>
<accession>A0A916SCP7</accession>
<keyword evidence="2" id="KW-1133">Transmembrane helix</keyword>
<reference evidence="3" key="1">
    <citation type="journal article" date="2014" name="Int. J. Syst. Evol. Microbiol.">
        <title>Complete genome sequence of Corynebacterium casei LMG S-19264T (=DSM 44701T), isolated from a smear-ripened cheese.</title>
        <authorList>
            <consortium name="US DOE Joint Genome Institute (JGI-PGF)"/>
            <person name="Walter F."/>
            <person name="Albersmeier A."/>
            <person name="Kalinowski J."/>
            <person name="Ruckert C."/>
        </authorList>
    </citation>
    <scope>NUCLEOTIDE SEQUENCE</scope>
    <source>
        <strain evidence="3">CGMCC 1.12813</strain>
    </source>
</reference>
<organism evidence="3 4">
    <name type="scientific">Conyzicola nivalis</name>
    <dbReference type="NCBI Taxonomy" id="1477021"/>
    <lineage>
        <taxon>Bacteria</taxon>
        <taxon>Bacillati</taxon>
        <taxon>Actinomycetota</taxon>
        <taxon>Actinomycetes</taxon>
        <taxon>Micrococcales</taxon>
        <taxon>Microbacteriaceae</taxon>
        <taxon>Conyzicola</taxon>
    </lineage>
</organism>
<evidence type="ECO:0008006" key="5">
    <source>
        <dbReference type="Google" id="ProtNLM"/>
    </source>
</evidence>
<evidence type="ECO:0000256" key="1">
    <source>
        <dbReference type="SAM" id="MobiDB-lite"/>
    </source>
</evidence>
<keyword evidence="2" id="KW-0812">Transmembrane</keyword>
<feature type="transmembrane region" description="Helical" evidence="2">
    <location>
        <begin position="38"/>
        <end position="65"/>
    </location>
</feature>
<keyword evidence="2" id="KW-0472">Membrane</keyword>
<sequence>MNKHTMGARRGTALQDGPMSEGRPDTTGIRATRIRATLILLAIALVASVLAIAPIGVVGSASAAVTINQCNSVYNAAAAQVECQVTIVNTVDVTTGVGSSTVTVGECIGAPAATVCGPVVVTSYNEITTTVDQCNGSGNAGGGVVICAVQLINEITGAATITPATVNQCAGSGTGGGDSTLNCDRYDTTTGATITQCNGSVNGGGAPTRVNCAVGPSTETALIPISVNQCNGSANGGGALMFCSVQLINRGANVTYVGPPLGTPVPIQVPGVGGIVPAPDVVPAAPVPPTGAAPVVAPVAAPVVAPGTPLVRAAAAEELAATGVDPQLPAMIALLALATGATLSLVAIRRRRQHTV</sequence>
<feature type="region of interest" description="Disordered" evidence="1">
    <location>
        <begin position="1"/>
        <end position="26"/>
    </location>
</feature>
<keyword evidence="4" id="KW-1185">Reference proteome</keyword>
<name>A0A916SCP7_9MICO</name>
<dbReference type="EMBL" id="BMGB01000001">
    <property type="protein sequence ID" value="GGA92968.1"/>
    <property type="molecule type" value="Genomic_DNA"/>
</dbReference>
<gene>
    <name evidence="3" type="ORF">GCM10010979_04410</name>
</gene>
<proteinExistence type="predicted"/>
<dbReference type="Proteomes" id="UP000606922">
    <property type="component" value="Unassembled WGS sequence"/>
</dbReference>
<evidence type="ECO:0000313" key="3">
    <source>
        <dbReference type="EMBL" id="GGA92968.1"/>
    </source>
</evidence>
<reference evidence="3" key="2">
    <citation type="submission" date="2020-09" db="EMBL/GenBank/DDBJ databases">
        <authorList>
            <person name="Sun Q."/>
            <person name="Zhou Y."/>
        </authorList>
    </citation>
    <scope>NUCLEOTIDE SEQUENCE</scope>
    <source>
        <strain evidence="3">CGMCC 1.12813</strain>
    </source>
</reference>
<evidence type="ECO:0000256" key="2">
    <source>
        <dbReference type="SAM" id="Phobius"/>
    </source>
</evidence>
<evidence type="ECO:0000313" key="4">
    <source>
        <dbReference type="Proteomes" id="UP000606922"/>
    </source>
</evidence>